<gene>
    <name evidence="1" type="ORF">H7K45_16135</name>
</gene>
<dbReference type="AlphaFoldDB" id="A0A9X2Z413"/>
<evidence type="ECO:0000313" key="1">
    <source>
        <dbReference type="EMBL" id="MCV7422081.1"/>
    </source>
</evidence>
<organism evidence="1 2">
    <name type="scientific">Mycobacterium yunnanensis</name>
    <dbReference type="NCBI Taxonomy" id="368477"/>
    <lineage>
        <taxon>Bacteria</taxon>
        <taxon>Bacillati</taxon>
        <taxon>Actinomycetota</taxon>
        <taxon>Actinomycetes</taxon>
        <taxon>Mycobacteriales</taxon>
        <taxon>Mycobacteriaceae</taxon>
        <taxon>Mycobacterium</taxon>
    </lineage>
</organism>
<sequence>MPSHTLNPAMPVLVRPDGAVQVGWDPRRAMLVEPPDGMSAAALADLLRAMQRGASARELCALATDRGIADVAALTDLVTSLVDRGLATPTPPRTRSVAIRIHGRGPLSDLLTSALRCSGARVSQSRLNRAGIIPEATDLVVLSDVLVADPHLLRELHRDRIPHLPVYVRDGTGVVGPLVMPGVTSCLGCADLYRSDRDAAWPAVAAQLRDAVGSAGRATLLGTAALALSQVDRVIAAVRESGGDSQAADPPPTLDTTLEFDARTGSTTGRRWQRHPLCAC</sequence>
<reference evidence="1" key="2">
    <citation type="journal article" date="2022" name="BMC Genomics">
        <title>Comparative genome analysis of mycobacteria focusing on tRNA and non-coding RNA.</title>
        <authorList>
            <person name="Behra P.R.K."/>
            <person name="Pettersson B.M.F."/>
            <person name="Ramesh M."/>
            <person name="Das S."/>
            <person name="Dasgupta S."/>
            <person name="Kirsebom L.A."/>
        </authorList>
    </citation>
    <scope>NUCLEOTIDE SEQUENCE</scope>
    <source>
        <strain evidence="1">DSM 44838</strain>
    </source>
</reference>
<accession>A0A9X2Z413</accession>
<name>A0A9X2Z413_9MYCO</name>
<protein>
    <submittedName>
        <fullName evidence="1">Cyclodehydratase</fullName>
    </submittedName>
</protein>
<keyword evidence="2" id="KW-1185">Reference proteome</keyword>
<reference evidence="1" key="1">
    <citation type="submission" date="2020-07" db="EMBL/GenBank/DDBJ databases">
        <authorList>
            <person name="Pettersson B.M.F."/>
            <person name="Behra P.R.K."/>
            <person name="Ramesh M."/>
            <person name="Das S."/>
            <person name="Dasgupta S."/>
            <person name="Kirsebom L.A."/>
        </authorList>
    </citation>
    <scope>NUCLEOTIDE SEQUENCE</scope>
    <source>
        <strain evidence="1">DSM 44838</strain>
    </source>
</reference>
<dbReference type="EMBL" id="JACKVK010000008">
    <property type="protein sequence ID" value="MCV7422081.1"/>
    <property type="molecule type" value="Genomic_DNA"/>
</dbReference>
<dbReference type="Proteomes" id="UP001141629">
    <property type="component" value="Unassembled WGS sequence"/>
</dbReference>
<dbReference type="RefSeq" id="WP_263996819.1">
    <property type="nucleotide sequence ID" value="NZ_JACKVK010000008.1"/>
</dbReference>
<proteinExistence type="predicted"/>
<evidence type="ECO:0000313" key="2">
    <source>
        <dbReference type="Proteomes" id="UP001141629"/>
    </source>
</evidence>
<dbReference type="Gene3D" id="3.40.50.720">
    <property type="entry name" value="NAD(P)-binding Rossmann-like Domain"/>
    <property type="match status" value="1"/>
</dbReference>
<comment type="caution">
    <text evidence="1">The sequence shown here is derived from an EMBL/GenBank/DDBJ whole genome shotgun (WGS) entry which is preliminary data.</text>
</comment>